<comment type="cofactor">
    <cofactor evidence="1">
        <name>Zn(2+)</name>
        <dbReference type="ChEBI" id="CHEBI:29105"/>
    </cofactor>
</comment>
<comment type="catalytic activity">
    <reaction evidence="1">
        <text>an L-aminoacyl-L-amino acid + H2O = 2 an L-alpha-amino acid</text>
        <dbReference type="Rhea" id="RHEA:48940"/>
        <dbReference type="ChEBI" id="CHEBI:15377"/>
        <dbReference type="ChEBI" id="CHEBI:59869"/>
        <dbReference type="ChEBI" id="CHEBI:77460"/>
        <dbReference type="EC" id="3.4.13.19"/>
    </reaction>
</comment>
<keyword evidence="1" id="KW-0378">Hydrolase</keyword>
<keyword evidence="1" id="KW-0224">Dipeptidase</keyword>
<evidence type="ECO:0000256" key="1">
    <source>
        <dbReference type="RuleBase" id="RU341113"/>
    </source>
</evidence>
<dbReference type="PROSITE" id="PS51365">
    <property type="entry name" value="RENAL_DIPEPTIDASE_2"/>
    <property type="match status" value="1"/>
</dbReference>
<feature type="region of interest" description="Disordered" evidence="2">
    <location>
        <begin position="416"/>
        <end position="441"/>
    </location>
</feature>
<evidence type="ECO:0000256" key="2">
    <source>
        <dbReference type="SAM" id="MobiDB-lite"/>
    </source>
</evidence>
<accession>A0A1B9IN99</accession>
<dbReference type="InterPro" id="IPR032466">
    <property type="entry name" value="Metal_Hydrolase"/>
</dbReference>
<comment type="similarity">
    <text evidence="1">Belongs to the metallo-dependent hydrolases superfamily. Peptidase M19 family.</text>
</comment>
<keyword evidence="1" id="KW-0482">Metalloprotease</keyword>
<dbReference type="OrthoDB" id="445695at2759"/>
<dbReference type="Pfam" id="PF01244">
    <property type="entry name" value="Peptidase_M19"/>
    <property type="match status" value="1"/>
</dbReference>
<reference evidence="3 4" key="1">
    <citation type="submission" date="2013-07" db="EMBL/GenBank/DDBJ databases">
        <title>The Genome Sequence of Kwoniella mangroviensis CBS10435.</title>
        <authorList>
            <consortium name="The Broad Institute Genome Sequencing Platform"/>
            <person name="Cuomo C."/>
            <person name="Litvintseva A."/>
            <person name="Chen Y."/>
            <person name="Heitman J."/>
            <person name="Sun S."/>
            <person name="Springer D."/>
            <person name="Dromer F."/>
            <person name="Young S.K."/>
            <person name="Zeng Q."/>
            <person name="Gargeya S."/>
            <person name="Fitzgerald M."/>
            <person name="Abouelleil A."/>
            <person name="Alvarado L."/>
            <person name="Berlin A.M."/>
            <person name="Chapman S.B."/>
            <person name="Dewar J."/>
            <person name="Goldberg J."/>
            <person name="Griggs A."/>
            <person name="Gujja S."/>
            <person name="Hansen M."/>
            <person name="Howarth C."/>
            <person name="Imamovic A."/>
            <person name="Larimer J."/>
            <person name="McCowan C."/>
            <person name="Murphy C."/>
            <person name="Pearson M."/>
            <person name="Priest M."/>
            <person name="Roberts A."/>
            <person name="Saif S."/>
            <person name="Shea T."/>
            <person name="Sykes S."/>
            <person name="Wortman J."/>
            <person name="Nusbaum C."/>
            <person name="Birren B."/>
        </authorList>
    </citation>
    <scope>NUCLEOTIDE SEQUENCE [LARGE SCALE GENOMIC DNA]</scope>
    <source>
        <strain evidence="3 4">CBS 10435</strain>
    </source>
</reference>
<reference evidence="4" key="2">
    <citation type="submission" date="2013-12" db="EMBL/GenBank/DDBJ databases">
        <title>Evolution of pathogenesis and genome organization in the Tremellales.</title>
        <authorList>
            <person name="Cuomo C."/>
            <person name="Litvintseva A."/>
            <person name="Heitman J."/>
            <person name="Chen Y."/>
            <person name="Sun S."/>
            <person name="Springer D."/>
            <person name="Dromer F."/>
            <person name="Young S."/>
            <person name="Zeng Q."/>
            <person name="Chapman S."/>
            <person name="Gujja S."/>
            <person name="Saif S."/>
            <person name="Birren B."/>
        </authorList>
    </citation>
    <scope>NUCLEOTIDE SEQUENCE [LARGE SCALE GENOMIC DNA]</scope>
    <source>
        <strain evidence="4">CBS 10435</strain>
    </source>
</reference>
<keyword evidence="1" id="KW-0479">Metal-binding</keyword>
<dbReference type="InterPro" id="IPR008257">
    <property type="entry name" value="Pept_M19"/>
</dbReference>
<proteinExistence type="inferred from homology"/>
<keyword evidence="1" id="KW-0645">Protease</keyword>
<dbReference type="SUPFAM" id="SSF51556">
    <property type="entry name" value="Metallo-dependent hydrolases"/>
    <property type="match status" value="1"/>
</dbReference>
<dbReference type="GO" id="GO:0046872">
    <property type="term" value="F:metal ion binding"/>
    <property type="evidence" value="ECO:0007669"/>
    <property type="project" value="UniProtKB-UniRule"/>
</dbReference>
<dbReference type="CDD" id="cd01301">
    <property type="entry name" value="rDP_like"/>
    <property type="match status" value="1"/>
</dbReference>
<dbReference type="EC" id="3.4.13.19" evidence="1"/>
<evidence type="ECO:0000313" key="4">
    <source>
        <dbReference type="Proteomes" id="UP000092583"/>
    </source>
</evidence>
<keyword evidence="1" id="KW-0862">Zinc</keyword>
<dbReference type="Gene3D" id="3.20.20.140">
    <property type="entry name" value="Metal-dependent hydrolases"/>
    <property type="match status" value="1"/>
</dbReference>
<dbReference type="PANTHER" id="PTHR10443">
    <property type="entry name" value="MICROSOMAL DIPEPTIDASE"/>
    <property type="match status" value="1"/>
</dbReference>
<dbReference type="AlphaFoldDB" id="A0A1B9IN99"/>
<dbReference type="GO" id="GO:0070573">
    <property type="term" value="F:metallodipeptidase activity"/>
    <property type="evidence" value="ECO:0007669"/>
    <property type="project" value="InterPro"/>
</dbReference>
<dbReference type="PANTHER" id="PTHR10443:SF12">
    <property type="entry name" value="DIPEPTIDASE"/>
    <property type="match status" value="1"/>
</dbReference>
<organism evidence="3 4">
    <name type="scientific">Kwoniella mangroviensis CBS 10435</name>
    <dbReference type="NCBI Taxonomy" id="1331196"/>
    <lineage>
        <taxon>Eukaryota</taxon>
        <taxon>Fungi</taxon>
        <taxon>Dikarya</taxon>
        <taxon>Basidiomycota</taxon>
        <taxon>Agaricomycotina</taxon>
        <taxon>Tremellomycetes</taxon>
        <taxon>Tremellales</taxon>
        <taxon>Cryptococcaceae</taxon>
        <taxon>Kwoniella</taxon>
    </lineage>
</organism>
<name>A0A1B9IN99_9TREE</name>
<dbReference type="GO" id="GO:0006508">
    <property type="term" value="P:proteolysis"/>
    <property type="evidence" value="ECO:0007669"/>
    <property type="project" value="UniProtKB-KW"/>
</dbReference>
<sequence length="457" mass="50638">MVRNKLTPPNRMLMQLQLRVAAELRCSMWWATDHSDFSALGPPCLSTILVPAANVGSLYGTFYKTAFQQKEVSEGALDLMSAHPLIDTHVDLPLILRASAHTDIDNRSNPVEAAEQIAGPYPGHVDVPKLRQGKLGGIFMAVRVPCRSGTDYFLPSDDVRDALEQVDQIQLIMEEKEFQYARSSEDNLKAFKAGKFATFIGVEGGHMLGNSLSILCIWAQLGVRYDTLTHTGYNAFASSAGSGDPLDPLYIDGLTKLRLIGTVMIDLSHVSDETMRQSIQISKAHALFFHSAARAWWDHPRNIPDDVLDMIRSEEGKNNGVIHCVFCDKFVGLEDPTLQKVADLIEYIAKNCGRAHVGIGSDFDGIDYSVEGLEDATKYPDLISEMMARGWTDEEIIGLMGGNLMRVLDEVDRVQQRSKDQEPSGAVYDQRTDDNLPGLARGHLEERSNNLTLDIED</sequence>
<evidence type="ECO:0000313" key="3">
    <source>
        <dbReference type="EMBL" id="OCF57033.1"/>
    </source>
</evidence>
<gene>
    <name evidence="3" type="ORF">L486_05890</name>
</gene>
<keyword evidence="4" id="KW-1185">Reference proteome</keyword>
<protein>
    <recommendedName>
        <fullName evidence="1">Dipeptidase</fullName>
        <ecNumber evidence="1">3.4.13.19</ecNumber>
    </recommendedName>
</protein>
<dbReference type="Proteomes" id="UP000092583">
    <property type="component" value="Unassembled WGS sequence"/>
</dbReference>
<dbReference type="EMBL" id="KI669464">
    <property type="protein sequence ID" value="OCF57033.1"/>
    <property type="molecule type" value="Genomic_DNA"/>
</dbReference>